<dbReference type="EMBL" id="JBHUNP010000001">
    <property type="protein sequence ID" value="MFD2646222.1"/>
    <property type="molecule type" value="Genomic_DNA"/>
</dbReference>
<accession>A0ABW5QEV9</accession>
<name>A0ABW5QEV9_9HYPH</name>
<evidence type="ECO:0000313" key="3">
    <source>
        <dbReference type="Proteomes" id="UP001597521"/>
    </source>
</evidence>
<evidence type="ECO:0000313" key="2">
    <source>
        <dbReference type="EMBL" id="MFD2646222.1"/>
    </source>
</evidence>
<keyword evidence="2" id="KW-0378">Hydrolase</keyword>
<dbReference type="Gene3D" id="3.40.50.1820">
    <property type="entry name" value="alpha/beta hydrolase"/>
    <property type="match status" value="1"/>
</dbReference>
<reference evidence="3" key="1">
    <citation type="journal article" date="2019" name="Int. J. Syst. Evol. Microbiol.">
        <title>The Global Catalogue of Microorganisms (GCM) 10K type strain sequencing project: providing services to taxonomists for standard genome sequencing and annotation.</title>
        <authorList>
            <consortium name="The Broad Institute Genomics Platform"/>
            <consortium name="The Broad Institute Genome Sequencing Center for Infectious Disease"/>
            <person name="Wu L."/>
            <person name="Ma J."/>
        </authorList>
    </citation>
    <scope>NUCLEOTIDE SEQUENCE [LARGE SCALE GENOMIC DNA]</scope>
    <source>
        <strain evidence="3">CCM 7427</strain>
    </source>
</reference>
<evidence type="ECO:0000259" key="1">
    <source>
        <dbReference type="Pfam" id="PF00561"/>
    </source>
</evidence>
<sequence>MGYSLGGATALRLAIDHPDVVDRLVIVSAAFAFSNWHDYNFDGMRGIGADPVAAAESLVGTPVHET</sequence>
<dbReference type="RefSeq" id="WP_386830668.1">
    <property type="nucleotide sequence ID" value="NZ_JBHUNP010000001.1"/>
</dbReference>
<organism evidence="2 3">
    <name type="scientific">Devosia albogilva</name>
    <dbReference type="NCBI Taxonomy" id="429726"/>
    <lineage>
        <taxon>Bacteria</taxon>
        <taxon>Pseudomonadati</taxon>
        <taxon>Pseudomonadota</taxon>
        <taxon>Alphaproteobacteria</taxon>
        <taxon>Hyphomicrobiales</taxon>
        <taxon>Devosiaceae</taxon>
        <taxon>Devosia</taxon>
    </lineage>
</organism>
<comment type="caution">
    <text evidence="2">The sequence shown here is derived from an EMBL/GenBank/DDBJ whole genome shotgun (WGS) entry which is preliminary data.</text>
</comment>
<proteinExistence type="predicted"/>
<keyword evidence="3" id="KW-1185">Reference proteome</keyword>
<dbReference type="InterPro" id="IPR029058">
    <property type="entry name" value="AB_hydrolase_fold"/>
</dbReference>
<dbReference type="Proteomes" id="UP001597521">
    <property type="component" value="Unassembled WGS sequence"/>
</dbReference>
<dbReference type="Pfam" id="PF00561">
    <property type="entry name" value="Abhydrolase_1"/>
    <property type="match status" value="1"/>
</dbReference>
<protein>
    <submittedName>
        <fullName evidence="2">Alpha/beta fold hydrolase</fullName>
    </submittedName>
</protein>
<dbReference type="GO" id="GO:0016787">
    <property type="term" value="F:hydrolase activity"/>
    <property type="evidence" value="ECO:0007669"/>
    <property type="project" value="UniProtKB-KW"/>
</dbReference>
<feature type="domain" description="AB hydrolase-1" evidence="1">
    <location>
        <begin position="1"/>
        <end position="40"/>
    </location>
</feature>
<dbReference type="InterPro" id="IPR000073">
    <property type="entry name" value="AB_hydrolase_1"/>
</dbReference>
<dbReference type="SUPFAM" id="SSF53474">
    <property type="entry name" value="alpha/beta-Hydrolases"/>
    <property type="match status" value="1"/>
</dbReference>
<gene>
    <name evidence="2" type="ORF">ACFSX5_00265</name>
</gene>